<evidence type="ECO:0000256" key="6">
    <source>
        <dbReference type="ARBA" id="ARBA00022729"/>
    </source>
</evidence>
<comment type="caution">
    <text evidence="19">Lacks conserved residue(s) required for the propagation of feature annotation.</text>
</comment>
<evidence type="ECO:0000259" key="27">
    <source>
        <dbReference type="PROSITE" id="PS50940"/>
    </source>
</evidence>
<dbReference type="Gene3D" id="3.10.100.10">
    <property type="entry name" value="Mannose-Binding Protein A, subunit A"/>
    <property type="match status" value="1"/>
</dbReference>
<dbReference type="GO" id="GO:0042381">
    <property type="term" value="P:hemolymph coagulation"/>
    <property type="evidence" value="ECO:0007669"/>
    <property type="project" value="UniProtKB-KW"/>
</dbReference>
<dbReference type="FunFam" id="3.10.250.10:FF:000016">
    <property type="entry name" value="Scavenger receptor cysteine-rich protein type 12"/>
    <property type="match status" value="1"/>
</dbReference>
<feature type="disulfide bond" evidence="18">
    <location>
        <begin position="1057"/>
        <end position="1069"/>
    </location>
</feature>
<dbReference type="PROSITE" id="PS50240">
    <property type="entry name" value="TRYPSIN_DOM"/>
    <property type="match status" value="1"/>
</dbReference>
<dbReference type="InterPro" id="IPR001190">
    <property type="entry name" value="SRCR"/>
</dbReference>
<evidence type="ECO:0000256" key="12">
    <source>
        <dbReference type="ARBA" id="ARBA00023136"/>
    </source>
</evidence>
<feature type="domain" description="Chitin-binding type-2" evidence="27">
    <location>
        <begin position="259"/>
        <end position="317"/>
    </location>
</feature>
<dbReference type="PROSITE" id="PS00420">
    <property type="entry name" value="SRCR_1"/>
    <property type="match status" value="2"/>
</dbReference>
<feature type="disulfide bond" evidence="18">
    <location>
        <begin position="1076"/>
        <end position="1091"/>
    </location>
</feature>
<dbReference type="InterPro" id="IPR023415">
    <property type="entry name" value="LDLR_class-A_CS"/>
</dbReference>
<dbReference type="Gene3D" id="3.10.250.10">
    <property type="entry name" value="SRCR-like domain"/>
    <property type="match status" value="3"/>
</dbReference>
<evidence type="ECO:0000256" key="5">
    <source>
        <dbReference type="ARBA" id="ARBA00022692"/>
    </source>
</evidence>
<dbReference type="PROSITE" id="PS50068">
    <property type="entry name" value="LDLRA_2"/>
    <property type="match status" value="3"/>
</dbReference>
<keyword evidence="13 19" id="KW-1015">Disulfide bond</keyword>
<proteinExistence type="predicted"/>
<dbReference type="PROSITE" id="PS01209">
    <property type="entry name" value="LDLRA_1"/>
    <property type="match status" value="2"/>
</dbReference>
<dbReference type="PRINTS" id="PR00258">
    <property type="entry name" value="SPERACTRCPTR"/>
</dbReference>
<feature type="compositionally biased region" description="Pro residues" evidence="21">
    <location>
        <begin position="68"/>
        <end position="77"/>
    </location>
</feature>
<dbReference type="EC" id="3.4.21.84" evidence="16"/>
<feature type="domain" description="Apple" evidence="28">
    <location>
        <begin position="1091"/>
        <end position="1174"/>
    </location>
</feature>
<dbReference type="SUPFAM" id="SSF50494">
    <property type="entry name" value="Trypsin-like serine proteases"/>
    <property type="match status" value="1"/>
</dbReference>
<dbReference type="FunFam" id="2.40.10.10:FF:000120">
    <property type="entry name" value="Putative serine protease"/>
    <property type="match status" value="1"/>
</dbReference>
<keyword evidence="11" id="KW-1133">Transmembrane helix</keyword>
<evidence type="ECO:0000256" key="19">
    <source>
        <dbReference type="PROSITE-ProRule" id="PRU00196"/>
    </source>
</evidence>
<evidence type="ECO:0000256" key="17">
    <source>
        <dbReference type="PROSITE-ProRule" id="PRU00121"/>
    </source>
</evidence>
<dbReference type="CDD" id="cd01099">
    <property type="entry name" value="PAN_AP_HGF"/>
    <property type="match status" value="1"/>
</dbReference>
<dbReference type="InterPro" id="IPR016187">
    <property type="entry name" value="CTDL_fold"/>
</dbReference>
<feature type="signal peptide" evidence="22">
    <location>
        <begin position="1"/>
        <end position="26"/>
    </location>
</feature>
<dbReference type="PROSITE" id="PS50041">
    <property type="entry name" value="C_TYPE_LECTIN_2"/>
    <property type="match status" value="1"/>
</dbReference>
<evidence type="ECO:0000313" key="30">
    <source>
        <dbReference type="Proteomes" id="UP001075354"/>
    </source>
</evidence>
<dbReference type="SMART" id="SM00020">
    <property type="entry name" value="Tryp_SPc"/>
    <property type="match status" value="1"/>
</dbReference>
<dbReference type="FunFam" id="3.10.250.10:FF:000006">
    <property type="entry name" value="neurotrypsin isoform X2"/>
    <property type="match status" value="1"/>
</dbReference>
<dbReference type="GO" id="GO:0008061">
    <property type="term" value="F:chitin binding"/>
    <property type="evidence" value="ECO:0007669"/>
    <property type="project" value="InterPro"/>
</dbReference>
<dbReference type="SUPFAM" id="SSF57424">
    <property type="entry name" value="LDL receptor-like module"/>
    <property type="match status" value="3"/>
</dbReference>
<evidence type="ECO:0000256" key="22">
    <source>
        <dbReference type="SAM" id="SignalP"/>
    </source>
</evidence>
<evidence type="ECO:0000256" key="8">
    <source>
        <dbReference type="ARBA" id="ARBA00022801"/>
    </source>
</evidence>
<dbReference type="GO" id="GO:0006508">
    <property type="term" value="P:proteolysis"/>
    <property type="evidence" value="ECO:0007669"/>
    <property type="project" value="UniProtKB-KW"/>
</dbReference>
<dbReference type="SUPFAM" id="SSF57440">
    <property type="entry name" value="Kringle-like"/>
    <property type="match status" value="1"/>
</dbReference>
<dbReference type="Pfam" id="PF00089">
    <property type="entry name" value="Trypsin"/>
    <property type="match status" value="1"/>
</dbReference>
<dbReference type="CDD" id="cd00112">
    <property type="entry name" value="LDLa"/>
    <property type="match status" value="3"/>
</dbReference>
<dbReference type="PRINTS" id="PR00261">
    <property type="entry name" value="LDLRECEPTOR"/>
</dbReference>
<feature type="domain" description="SRCR" evidence="26">
    <location>
        <begin position="1225"/>
        <end position="1328"/>
    </location>
</feature>
<feature type="domain" description="Chitin-binding type-2" evidence="27">
    <location>
        <begin position="130"/>
        <end position="186"/>
    </location>
</feature>
<evidence type="ECO:0000256" key="18">
    <source>
        <dbReference type="PROSITE-ProRule" id="PRU00124"/>
    </source>
</evidence>
<evidence type="ECO:0000259" key="28">
    <source>
        <dbReference type="PROSITE" id="PS50948"/>
    </source>
</evidence>
<dbReference type="PANTHER" id="PTHR48071:SF18">
    <property type="entry name" value="DELETED IN MALIGNANT BRAIN TUMORS 1 PROTEIN-RELATED"/>
    <property type="match status" value="1"/>
</dbReference>
<evidence type="ECO:0000259" key="24">
    <source>
        <dbReference type="PROSITE" id="PS50070"/>
    </source>
</evidence>
<dbReference type="GO" id="GO:0005576">
    <property type="term" value="C:extracellular region"/>
    <property type="evidence" value="ECO:0007669"/>
    <property type="project" value="InterPro"/>
</dbReference>
<feature type="disulfide bond" evidence="18">
    <location>
        <begin position="1187"/>
        <end position="1205"/>
    </location>
</feature>
<dbReference type="Pfam" id="PF00530">
    <property type="entry name" value="SRCR"/>
    <property type="match status" value="3"/>
</dbReference>
<feature type="domain" description="SRCR" evidence="26">
    <location>
        <begin position="661"/>
        <end position="768"/>
    </location>
</feature>
<dbReference type="SMART" id="SM00473">
    <property type="entry name" value="PAN_AP"/>
    <property type="match status" value="1"/>
</dbReference>
<evidence type="ECO:0000256" key="10">
    <source>
        <dbReference type="ARBA" id="ARBA00022825"/>
    </source>
</evidence>
<dbReference type="InterPro" id="IPR000001">
    <property type="entry name" value="Kringle"/>
</dbReference>
<dbReference type="SUPFAM" id="SSF57625">
    <property type="entry name" value="Invertebrate chitin-binding proteins"/>
    <property type="match status" value="2"/>
</dbReference>
<dbReference type="GO" id="GO:0016020">
    <property type="term" value="C:membrane"/>
    <property type="evidence" value="ECO:0007669"/>
    <property type="project" value="UniProtKB-SubCell"/>
</dbReference>
<feature type="disulfide bond" evidence="19">
    <location>
        <begin position="1436"/>
        <end position="1500"/>
    </location>
</feature>
<dbReference type="PROSITE" id="PS00135">
    <property type="entry name" value="TRYPSIN_SER"/>
    <property type="match status" value="1"/>
</dbReference>
<dbReference type="SMART" id="SM00192">
    <property type="entry name" value="LDLa"/>
    <property type="match status" value="3"/>
</dbReference>
<feature type="compositionally biased region" description="Polar residues" evidence="21">
    <location>
        <begin position="486"/>
        <end position="496"/>
    </location>
</feature>
<feature type="disulfide bond" evidence="18">
    <location>
        <begin position="1064"/>
        <end position="1082"/>
    </location>
</feature>
<accession>A0AAV7XQW3</accession>
<evidence type="ECO:0000256" key="2">
    <source>
        <dbReference type="ARBA" id="ARBA00022572"/>
    </source>
</evidence>
<evidence type="ECO:0000256" key="13">
    <source>
        <dbReference type="ARBA" id="ARBA00023157"/>
    </source>
</evidence>
<evidence type="ECO:0000256" key="14">
    <source>
        <dbReference type="ARBA" id="ARBA00023180"/>
    </source>
</evidence>
<dbReference type="Pfam" id="PF01607">
    <property type="entry name" value="CBM_14"/>
    <property type="match status" value="2"/>
</dbReference>
<dbReference type="Gene3D" id="4.10.400.10">
    <property type="entry name" value="Low-density Lipoprotein Receptor"/>
    <property type="match status" value="3"/>
</dbReference>
<evidence type="ECO:0000256" key="21">
    <source>
        <dbReference type="SAM" id="MobiDB-lite"/>
    </source>
</evidence>
<dbReference type="SMART" id="SM00494">
    <property type="entry name" value="ChtBD2"/>
    <property type="match status" value="2"/>
</dbReference>
<feature type="compositionally biased region" description="Gly residues" evidence="21">
    <location>
        <begin position="331"/>
        <end position="340"/>
    </location>
</feature>
<dbReference type="InterPro" id="IPR033116">
    <property type="entry name" value="TRYPSIN_SER"/>
</dbReference>
<feature type="region of interest" description="Disordered" evidence="21">
    <location>
        <begin position="317"/>
        <end position="423"/>
    </location>
</feature>
<dbReference type="InterPro" id="IPR002557">
    <property type="entry name" value="Chitin-bd_dom"/>
</dbReference>
<keyword evidence="8 20" id="KW-0378">Hydrolase</keyword>
<keyword evidence="2 17" id="KW-0420">Kringle</keyword>
<organism evidence="29 30">
    <name type="scientific">Megalurothrips usitatus</name>
    <name type="common">bean blossom thrips</name>
    <dbReference type="NCBI Taxonomy" id="439358"/>
    <lineage>
        <taxon>Eukaryota</taxon>
        <taxon>Metazoa</taxon>
        <taxon>Ecdysozoa</taxon>
        <taxon>Arthropoda</taxon>
        <taxon>Hexapoda</taxon>
        <taxon>Insecta</taxon>
        <taxon>Pterygota</taxon>
        <taxon>Neoptera</taxon>
        <taxon>Paraneoptera</taxon>
        <taxon>Thysanoptera</taxon>
        <taxon>Terebrantia</taxon>
        <taxon>Thripoidea</taxon>
        <taxon>Thripidae</taxon>
        <taxon>Megalurothrips</taxon>
    </lineage>
</organism>
<comment type="catalytic activity">
    <reaction evidence="15">
        <text>Selective cleavage of 103-Arg-|-Ser-104 and 124-Ile-|-Ile-125 bonds in Limulus clotting factor B to form activated factor B. Cleavage of -Pro-Arg-|-Xaa- bonds in synthetic substrates.</text>
        <dbReference type="EC" id="3.4.21.84"/>
    </reaction>
</comment>
<feature type="compositionally biased region" description="Basic residues" evidence="21">
    <location>
        <begin position="558"/>
        <end position="568"/>
    </location>
</feature>
<dbReference type="InterPro" id="IPR036508">
    <property type="entry name" value="Chitin-bd_dom_sf"/>
</dbReference>
<dbReference type="InterPro" id="IPR036055">
    <property type="entry name" value="LDL_receptor-like_sf"/>
</dbReference>
<dbReference type="InterPro" id="IPR013806">
    <property type="entry name" value="Kringle-like"/>
</dbReference>
<dbReference type="PROSITE" id="PS50070">
    <property type="entry name" value="KRINGLE_2"/>
    <property type="match status" value="1"/>
</dbReference>
<feature type="region of interest" description="Disordered" evidence="21">
    <location>
        <begin position="187"/>
        <end position="251"/>
    </location>
</feature>
<dbReference type="SUPFAM" id="SSF57414">
    <property type="entry name" value="Hairpin loop containing domain-like"/>
    <property type="match status" value="1"/>
</dbReference>
<dbReference type="GO" id="GO:0004252">
    <property type="term" value="F:serine-type endopeptidase activity"/>
    <property type="evidence" value="ECO:0007669"/>
    <property type="project" value="InterPro"/>
</dbReference>
<feature type="chain" id="PRO_5043361576" description="limulus clotting factor C" evidence="22">
    <location>
        <begin position="27"/>
        <end position="1808"/>
    </location>
</feature>
<dbReference type="SMART" id="SM00034">
    <property type="entry name" value="CLECT"/>
    <property type="match status" value="1"/>
</dbReference>
<feature type="disulfide bond" evidence="19">
    <location>
        <begin position="1297"/>
        <end position="1307"/>
    </location>
</feature>
<feature type="domain" description="SRCR" evidence="26">
    <location>
        <begin position="1411"/>
        <end position="1511"/>
    </location>
</feature>
<dbReference type="SUPFAM" id="SSF56487">
    <property type="entry name" value="SRCR-like"/>
    <property type="match status" value="3"/>
</dbReference>
<dbReference type="PROSITE" id="PS50940">
    <property type="entry name" value="CHIT_BIND_II"/>
    <property type="match status" value="2"/>
</dbReference>
<dbReference type="PANTHER" id="PTHR48071">
    <property type="entry name" value="SRCR DOMAIN-CONTAINING PROTEIN"/>
    <property type="match status" value="1"/>
</dbReference>
<evidence type="ECO:0000259" key="23">
    <source>
        <dbReference type="PROSITE" id="PS50041"/>
    </source>
</evidence>
<evidence type="ECO:0000256" key="15">
    <source>
        <dbReference type="ARBA" id="ARBA00052079"/>
    </source>
</evidence>
<feature type="domain" description="C-type lectin" evidence="23">
    <location>
        <begin position="782"/>
        <end position="909"/>
    </location>
</feature>
<keyword evidence="10 20" id="KW-0720">Serine protease</keyword>
<evidence type="ECO:0000259" key="25">
    <source>
        <dbReference type="PROSITE" id="PS50240"/>
    </source>
</evidence>
<reference evidence="29" key="1">
    <citation type="submission" date="2022-12" db="EMBL/GenBank/DDBJ databases">
        <title>Chromosome-level genome assembly of the bean flower thrips Megalurothrips usitatus.</title>
        <authorList>
            <person name="Ma L."/>
            <person name="Liu Q."/>
            <person name="Li H."/>
            <person name="Cai W."/>
        </authorList>
    </citation>
    <scope>NUCLEOTIDE SEQUENCE</scope>
    <source>
        <strain evidence="29">Cailab_2022a</strain>
    </source>
</reference>
<gene>
    <name evidence="29" type="ORF">ONE63_009314</name>
</gene>
<protein>
    <recommendedName>
        <fullName evidence="16">limulus clotting factor C</fullName>
        <ecNumber evidence="16">3.4.21.84</ecNumber>
    </recommendedName>
</protein>
<dbReference type="InterPro" id="IPR002172">
    <property type="entry name" value="LDrepeatLR_classA_rpt"/>
</dbReference>
<feature type="disulfide bond" evidence="19">
    <location>
        <begin position="1449"/>
        <end position="1510"/>
    </location>
</feature>
<feature type="domain" description="Kringle" evidence="24">
    <location>
        <begin position="971"/>
        <end position="1044"/>
    </location>
</feature>
<feature type="domain" description="Peptidase S1" evidence="25">
    <location>
        <begin position="1560"/>
        <end position="1801"/>
    </location>
</feature>
<evidence type="ECO:0000256" key="3">
    <source>
        <dbReference type="ARBA" id="ARBA00022659"/>
    </source>
</evidence>
<evidence type="ECO:0000313" key="29">
    <source>
        <dbReference type="EMBL" id="KAJ1526154.1"/>
    </source>
</evidence>
<dbReference type="Gene3D" id="2.40.10.10">
    <property type="entry name" value="Trypsin-like serine proteases"/>
    <property type="match status" value="1"/>
</dbReference>
<dbReference type="Gene3D" id="3.50.4.10">
    <property type="entry name" value="Hepatocyte Growth Factor"/>
    <property type="match status" value="1"/>
</dbReference>
<dbReference type="CDD" id="cd00190">
    <property type="entry name" value="Tryp_SPc"/>
    <property type="match status" value="1"/>
</dbReference>
<feature type="compositionally biased region" description="Basic and acidic residues" evidence="21">
    <location>
        <begin position="445"/>
        <end position="456"/>
    </location>
</feature>
<keyword evidence="7" id="KW-0677">Repeat</keyword>
<dbReference type="Proteomes" id="UP001075354">
    <property type="component" value="Chromosome 7"/>
</dbReference>
<dbReference type="InterPro" id="IPR036772">
    <property type="entry name" value="SRCR-like_dom_sf"/>
</dbReference>
<feature type="disulfide bond" evidence="18">
    <location>
        <begin position="1376"/>
        <end position="1394"/>
    </location>
</feature>
<feature type="disulfide bond" evidence="19">
    <location>
        <begin position="735"/>
        <end position="745"/>
    </location>
</feature>
<keyword evidence="6 22" id="KW-0732">Signal</keyword>
<dbReference type="PROSITE" id="PS00134">
    <property type="entry name" value="TRYPSIN_HIS"/>
    <property type="match status" value="1"/>
</dbReference>
<dbReference type="InterPro" id="IPR009003">
    <property type="entry name" value="Peptidase_S1_PA"/>
</dbReference>
<dbReference type="CDD" id="cd00037">
    <property type="entry name" value="CLECT"/>
    <property type="match status" value="1"/>
</dbReference>
<evidence type="ECO:0000259" key="26">
    <source>
        <dbReference type="PROSITE" id="PS50287"/>
    </source>
</evidence>
<dbReference type="EMBL" id="JAPTSV010000007">
    <property type="protein sequence ID" value="KAJ1526154.1"/>
    <property type="molecule type" value="Genomic_DNA"/>
</dbReference>
<dbReference type="Gene3D" id="2.40.20.10">
    <property type="entry name" value="Plasminogen Kringle 4"/>
    <property type="match status" value="1"/>
</dbReference>
<feature type="region of interest" description="Disordered" evidence="21">
    <location>
        <begin position="435"/>
        <end position="595"/>
    </location>
</feature>
<sequence>MRAAPRLLGALLLLQVLQLQLHGCLAIYDPDDDGAGTRGPPEVDDDEGAGVITVHAGKRKPPAGSWGAPPPPPPPPAVVGRGADCPPAGRKRRSPAKSKPLPVRQKIKRQANNYHCPDSWKDLDFSEVQELECPQNATGWFPFPPDCRKYLNCWKGRGFLQACAPATVFHPIRRECDYPEKVKCLPSCRSEPEDSGSQDGDVIGGDPTDYVDPEDPDAVSPLLDLRSVPAGPVRRVPPPTPAPAGRDRRGRRAVYDSGRLQCLMEGGTGLAPHPTECSKFVNCWQGKPHIQGCAPGTLFNPRLNACDHPHKVPECVNGKRDPSRLAAGQRAQGGGDGGGDGGREGAVPTHHGGGGYHQFGNQGYQPPPRQTFNTGYGARDGDQVPAASSFQGYGPNQVAPPPGRDGPKGKGLQPRPGAQDFSEPNLDAETIASAGVIGPLPGGHGHSEAWHREHGRGMPGQGPPHHHHQQHHHYHHQHTPLPDYTPTPTWHSSNPGGYSGGRQPASYTPQPAYNPGRDYTPQTGAYSPARDYTPQSGAHAHGHNPQWHYDHGVPMPGGHHHHNYNHHNHNPEWHSAHGVPMPGQGQYGGRRDPEPYPEYETTTAGYTPPTTTCAPESADFDDDGYDGDVDLLDVRTGDASNWISVVDRTKNSSMPQSGQMVRLRGGSTALEGYVEVMGPGSRWGSVCDKPAGWTVEEASVVCRSLGYERGAELAWQGRPRGQRGVLPVHVEEVRCSGGEHSLMSCDMNSGDAGDGCNLETQAAGLRCYPNFAAKCRSGEVQYKGSCYSMVVPRQDRKVDAIAFSQDEAIKHCRSQGGHLLDINNQAEGDFVSEWLSTSYPALSSVLTAGVGVSVPGRSVWVWESSGAPVQYNLWWPGPPSKEQDSARAPKVGERPLCVLLKKDFPCESWPGGGGGGRGYGGAGYGSWQGARSCSAEYFFWHAEDCAIRQKSYPYVCERKADDIGCRGATEYAGPANVSWNGAPCVSWDNPAVVATLRYRVTEDVRLKELAGHNRCRMAGSQEPWCFVDAGASGIREARCDIPVCRENAAISRAAIHCGPQQFECGPNECIPNVWQCDGERDCSNGQDELACANYLLQFRQVKAAKLEKHDVERWLHLDANTCARRCLDSTDFKCKSFSYKTSTKVCLLSGHNVGETGALQRANRTAWDYFERLETAEPCDAPDRFACANGKCVNATATCNGCNDCGDRSDEADAVCTASTIGYELRLAGGKAKNEGRIEVRVKGVWGAVCDDGFGLPEADVVCREAGYRDGAVEVLSGGILPAPLKPTPILVDELVCAGNETSLMRCDHAGWGVHDCTPEEMVGVRCATAAGLECRTADTASPELHGGFAWGAILQLATKHCQQSTRACPENQWQCESGECVPSTFLCDTVDDCKDGSDEHAKRCAEPMELRLAGGANQTEGRLEVRVYGEWGTVCDDDFTEAAAMLVCRQLGMPGRAVVHKEAHFGQGQGLIWMDSVQCAGNETALENCRHEDFGVTNCKHDEDVGVSCLGGDERTAARALEEDAQRPFDVTKYLPEDCGQRQGLLEDAFVPAVQLTRVVLGRGTPKGAYPWQASIRVRAGLKSVHWCGAVVVGPLHVLTAAHCVQDYTKGAYFIRAGDYNSEDDDGSEQEANIESIHVHEDFNKNVYLENDLAVIRVASPGFRMTEHVQPACLPKRGTPYSPGTNCSISGWGSVGTSGSGYSRLLRSAWLPILATDECSAPDVYGKRAIVEGMFCAGHLGGGADSCQGDSGGPMVCQPDSGRFTLFGITSWGHGCGMAKKPGVYSSVAHYLDWVHSKIQESVRGMT</sequence>
<feature type="compositionally biased region" description="Basic residues" evidence="21">
    <location>
        <begin position="464"/>
        <end position="478"/>
    </location>
</feature>
<dbReference type="Gene3D" id="2.170.140.10">
    <property type="entry name" value="Chitin binding domain"/>
    <property type="match status" value="2"/>
</dbReference>
<keyword evidence="3" id="KW-0768">Sushi</keyword>
<feature type="disulfide bond" evidence="19">
    <location>
        <begin position="1480"/>
        <end position="1490"/>
    </location>
</feature>
<dbReference type="InterPro" id="IPR043504">
    <property type="entry name" value="Peptidase_S1_PA_chymotrypsin"/>
</dbReference>
<dbReference type="InterPro" id="IPR018114">
    <property type="entry name" value="TRYPSIN_HIS"/>
</dbReference>
<keyword evidence="30" id="KW-1185">Reference proteome</keyword>
<dbReference type="SMART" id="SM00130">
    <property type="entry name" value="KR"/>
    <property type="match status" value="1"/>
</dbReference>
<dbReference type="Pfam" id="PF00024">
    <property type="entry name" value="PAN_1"/>
    <property type="match status" value="1"/>
</dbReference>
<feature type="disulfide bond" evidence="18">
    <location>
        <begin position="1369"/>
        <end position="1381"/>
    </location>
</feature>
<dbReference type="FunFam" id="3.10.250.10:FF:000001">
    <property type="entry name" value="Lysyl oxidase 4 isoform X1"/>
    <property type="match status" value="1"/>
</dbReference>
<evidence type="ECO:0000256" key="1">
    <source>
        <dbReference type="ARBA" id="ARBA00004167"/>
    </source>
</evidence>
<dbReference type="SUPFAM" id="SSF56436">
    <property type="entry name" value="C-type lectin-like"/>
    <property type="match status" value="1"/>
</dbReference>
<evidence type="ECO:0000256" key="20">
    <source>
        <dbReference type="RuleBase" id="RU363034"/>
    </source>
</evidence>
<dbReference type="InterPro" id="IPR001304">
    <property type="entry name" value="C-type_lectin-like"/>
</dbReference>
<keyword evidence="9" id="KW-0353">Hemolymph clotting</keyword>
<evidence type="ECO:0000256" key="4">
    <source>
        <dbReference type="ARBA" id="ARBA00022670"/>
    </source>
</evidence>
<keyword evidence="4 20" id="KW-0645">Protease</keyword>
<dbReference type="Pfam" id="PF00057">
    <property type="entry name" value="Ldl_recept_a"/>
    <property type="match status" value="3"/>
</dbReference>
<evidence type="ECO:0000256" key="7">
    <source>
        <dbReference type="ARBA" id="ARBA00022737"/>
    </source>
</evidence>
<evidence type="ECO:0000256" key="11">
    <source>
        <dbReference type="ARBA" id="ARBA00022989"/>
    </source>
</evidence>
<dbReference type="InterPro" id="IPR038178">
    <property type="entry name" value="Kringle_sf"/>
</dbReference>
<comment type="caution">
    <text evidence="29">The sequence shown here is derived from an EMBL/GenBank/DDBJ whole genome shotgun (WGS) entry which is preliminary data.</text>
</comment>
<dbReference type="SMART" id="SM00202">
    <property type="entry name" value="SR"/>
    <property type="match status" value="3"/>
</dbReference>
<dbReference type="PROSITE" id="PS50287">
    <property type="entry name" value="SRCR_2"/>
    <property type="match status" value="3"/>
</dbReference>
<dbReference type="PROSITE" id="PS50948">
    <property type="entry name" value="PAN"/>
    <property type="match status" value="1"/>
</dbReference>
<keyword evidence="12" id="KW-0472">Membrane</keyword>
<dbReference type="InterPro" id="IPR001254">
    <property type="entry name" value="Trypsin_dom"/>
</dbReference>
<evidence type="ECO:0000256" key="9">
    <source>
        <dbReference type="ARBA" id="ARBA00022820"/>
    </source>
</evidence>
<keyword evidence="5" id="KW-0812">Transmembrane</keyword>
<dbReference type="InterPro" id="IPR016186">
    <property type="entry name" value="C-type_lectin-like/link_sf"/>
</dbReference>
<name>A0AAV7XQW3_9NEOP</name>
<comment type="subcellular location">
    <subcellularLocation>
        <location evidence="1">Membrane</location>
        <topology evidence="1">Single-pass membrane protein</topology>
    </subcellularLocation>
</comment>
<keyword evidence="14" id="KW-0325">Glycoprotein</keyword>
<evidence type="ECO:0000256" key="16">
    <source>
        <dbReference type="ARBA" id="ARBA00066707"/>
    </source>
</evidence>
<dbReference type="InterPro" id="IPR003609">
    <property type="entry name" value="Pan_app"/>
</dbReference>
<feature type="region of interest" description="Disordered" evidence="21">
    <location>
        <begin position="33"/>
        <end position="104"/>
    </location>
</feature>